<dbReference type="Pfam" id="PF13673">
    <property type="entry name" value="Acetyltransf_10"/>
    <property type="match status" value="1"/>
</dbReference>
<dbReference type="Gene3D" id="3.40.630.30">
    <property type="match status" value="1"/>
</dbReference>
<gene>
    <name evidence="2" type="ORF">GCM10023185_39150</name>
</gene>
<dbReference type="Proteomes" id="UP001501153">
    <property type="component" value="Unassembled WGS sequence"/>
</dbReference>
<dbReference type="CDD" id="cd04301">
    <property type="entry name" value="NAT_SF"/>
    <property type="match status" value="1"/>
</dbReference>
<dbReference type="SUPFAM" id="SSF55729">
    <property type="entry name" value="Acyl-CoA N-acyltransferases (Nat)"/>
    <property type="match status" value="1"/>
</dbReference>
<evidence type="ECO:0000313" key="2">
    <source>
        <dbReference type="EMBL" id="GAA4367344.1"/>
    </source>
</evidence>
<dbReference type="InterPro" id="IPR016181">
    <property type="entry name" value="Acyl_CoA_acyltransferase"/>
</dbReference>
<sequence length="149" mass="17151">MTIRWHCIPFEAFPPLILYDVLRLRSEVFVVEQNCPYQDIDRRDVDALHLLAHNEAGELMAYARLFKAGQYYEQASIGRVIVAQQYRKYGLGRALMQQAIAHVDHLFGPQPIKIGAQSYLEAFYGSFGFQQVGEPYVEDGIPHIYMLRA</sequence>
<keyword evidence="3" id="KW-1185">Reference proteome</keyword>
<dbReference type="RefSeq" id="WP_345237826.1">
    <property type="nucleotide sequence ID" value="NZ_BAABGZ010000077.1"/>
</dbReference>
<reference evidence="3" key="1">
    <citation type="journal article" date="2019" name="Int. J. Syst. Evol. Microbiol.">
        <title>The Global Catalogue of Microorganisms (GCM) 10K type strain sequencing project: providing services to taxonomists for standard genome sequencing and annotation.</title>
        <authorList>
            <consortium name="The Broad Institute Genomics Platform"/>
            <consortium name="The Broad Institute Genome Sequencing Center for Infectious Disease"/>
            <person name="Wu L."/>
            <person name="Ma J."/>
        </authorList>
    </citation>
    <scope>NUCLEOTIDE SEQUENCE [LARGE SCALE GENOMIC DNA]</scope>
    <source>
        <strain evidence="3">JCM 17923</strain>
    </source>
</reference>
<name>A0ABP8IQP2_9BACT</name>
<feature type="domain" description="N-acetyltransferase" evidence="1">
    <location>
        <begin position="8"/>
        <end position="149"/>
    </location>
</feature>
<accession>A0ABP8IQP2</accession>
<organism evidence="2 3">
    <name type="scientific">Hymenobacter saemangeumensis</name>
    <dbReference type="NCBI Taxonomy" id="1084522"/>
    <lineage>
        <taxon>Bacteria</taxon>
        <taxon>Pseudomonadati</taxon>
        <taxon>Bacteroidota</taxon>
        <taxon>Cytophagia</taxon>
        <taxon>Cytophagales</taxon>
        <taxon>Hymenobacteraceae</taxon>
        <taxon>Hymenobacter</taxon>
    </lineage>
</organism>
<comment type="caution">
    <text evidence="2">The sequence shown here is derived from an EMBL/GenBank/DDBJ whole genome shotgun (WGS) entry which is preliminary data.</text>
</comment>
<evidence type="ECO:0000313" key="3">
    <source>
        <dbReference type="Proteomes" id="UP001501153"/>
    </source>
</evidence>
<dbReference type="PROSITE" id="PS51186">
    <property type="entry name" value="GNAT"/>
    <property type="match status" value="1"/>
</dbReference>
<evidence type="ECO:0000259" key="1">
    <source>
        <dbReference type="PROSITE" id="PS51186"/>
    </source>
</evidence>
<proteinExistence type="predicted"/>
<protein>
    <submittedName>
        <fullName evidence="2">GNAT family N-acetyltransferase</fullName>
    </submittedName>
</protein>
<dbReference type="InterPro" id="IPR000182">
    <property type="entry name" value="GNAT_dom"/>
</dbReference>
<dbReference type="EMBL" id="BAABGZ010000077">
    <property type="protein sequence ID" value="GAA4367344.1"/>
    <property type="molecule type" value="Genomic_DNA"/>
</dbReference>